<name>A0ABV7NLF3_9SPHN</name>
<feature type="transmembrane region" description="Helical" evidence="1">
    <location>
        <begin position="131"/>
        <end position="148"/>
    </location>
</feature>
<dbReference type="Proteomes" id="UP001595681">
    <property type="component" value="Unassembled WGS sequence"/>
</dbReference>
<feature type="transmembrane region" description="Helical" evidence="1">
    <location>
        <begin position="285"/>
        <end position="306"/>
    </location>
</feature>
<keyword evidence="1" id="KW-0812">Transmembrane</keyword>
<proteinExistence type="predicted"/>
<feature type="transmembrane region" description="Helical" evidence="1">
    <location>
        <begin position="318"/>
        <end position="344"/>
    </location>
</feature>
<feature type="transmembrane region" description="Helical" evidence="1">
    <location>
        <begin position="178"/>
        <end position="200"/>
    </location>
</feature>
<accession>A0ABV7NLF3</accession>
<sequence length="464" mass="52263">MTPAKRAHSWHLWIEYGFVLAILAAIGHMVWFFIEYGYLRQPFFYEPSGTWMDWFSLSRYGHQRGAYDVELTIYPPLSFVLMKIFSIKQCYANNFSEQVRYCDWLGIVGLCGFYLLAVVMTFLHFRKVDRFTWIPRSIAVAFGFPMLYGFERGNFVFIAFSFYIIAYGPLVHSARLRWLAAGMVVNLKVYMIAAVLAPLAKRRWMPVEGALLATLGIYLISWMIIGEGSPTQIVRNLVNYSSGFGAQRLLDMWFASSLVPIRTLMESEFPLYSAFSSAQVEAISVIAAALTYITQGLAVTAVAATFLRPEVVPNHRVILFGAIVALSAKEAGGYTEVFLLMSIFMERWRGWARPTAIVLAYIACIPDDLIIPAGFPPLLRDSFLGGREVSAQFGIGALSLMRPVLIFTACNCLAVVTLRAVWADIREQGWQSRWRFRRDWPLLPGIRRPRAPLPGASAAQSDGG</sequence>
<feature type="transmembrane region" description="Helical" evidence="1">
    <location>
        <begin position="404"/>
        <end position="425"/>
    </location>
</feature>
<feature type="transmembrane region" description="Helical" evidence="1">
    <location>
        <begin position="12"/>
        <end position="34"/>
    </location>
</feature>
<comment type="caution">
    <text evidence="2">The sequence shown here is derived from an EMBL/GenBank/DDBJ whole genome shotgun (WGS) entry which is preliminary data.</text>
</comment>
<protein>
    <recommendedName>
        <fullName evidence="4">DUF2029 domain-containing protein</fullName>
    </recommendedName>
</protein>
<dbReference type="RefSeq" id="WP_380797506.1">
    <property type="nucleotide sequence ID" value="NZ_JBHRVU010000004.1"/>
</dbReference>
<evidence type="ECO:0008006" key="4">
    <source>
        <dbReference type="Google" id="ProtNLM"/>
    </source>
</evidence>
<dbReference type="EMBL" id="JBHRVU010000004">
    <property type="protein sequence ID" value="MFC3443147.1"/>
    <property type="molecule type" value="Genomic_DNA"/>
</dbReference>
<feature type="transmembrane region" description="Helical" evidence="1">
    <location>
        <begin position="356"/>
        <end position="375"/>
    </location>
</feature>
<keyword evidence="3" id="KW-1185">Reference proteome</keyword>
<keyword evidence="1" id="KW-1133">Transmembrane helix</keyword>
<gene>
    <name evidence="2" type="ORF">ACFOKF_18415</name>
</gene>
<feature type="transmembrane region" description="Helical" evidence="1">
    <location>
        <begin position="155"/>
        <end position="172"/>
    </location>
</feature>
<feature type="transmembrane region" description="Helical" evidence="1">
    <location>
        <begin position="104"/>
        <end position="125"/>
    </location>
</feature>
<keyword evidence="1" id="KW-0472">Membrane</keyword>
<evidence type="ECO:0000256" key="1">
    <source>
        <dbReference type="SAM" id="Phobius"/>
    </source>
</evidence>
<reference evidence="3" key="1">
    <citation type="journal article" date="2019" name="Int. J. Syst. Evol. Microbiol.">
        <title>The Global Catalogue of Microorganisms (GCM) 10K type strain sequencing project: providing services to taxonomists for standard genome sequencing and annotation.</title>
        <authorList>
            <consortium name="The Broad Institute Genomics Platform"/>
            <consortium name="The Broad Institute Genome Sequencing Center for Infectious Disease"/>
            <person name="Wu L."/>
            <person name="Ma J."/>
        </authorList>
    </citation>
    <scope>NUCLEOTIDE SEQUENCE [LARGE SCALE GENOMIC DNA]</scope>
    <source>
        <strain evidence="3">CCM 7491</strain>
    </source>
</reference>
<organism evidence="2 3">
    <name type="scientific">Sphingobium rhizovicinum</name>
    <dbReference type="NCBI Taxonomy" id="432308"/>
    <lineage>
        <taxon>Bacteria</taxon>
        <taxon>Pseudomonadati</taxon>
        <taxon>Pseudomonadota</taxon>
        <taxon>Alphaproteobacteria</taxon>
        <taxon>Sphingomonadales</taxon>
        <taxon>Sphingomonadaceae</taxon>
        <taxon>Sphingobium</taxon>
    </lineage>
</organism>
<evidence type="ECO:0000313" key="3">
    <source>
        <dbReference type="Proteomes" id="UP001595681"/>
    </source>
</evidence>
<feature type="transmembrane region" description="Helical" evidence="1">
    <location>
        <begin position="207"/>
        <end position="225"/>
    </location>
</feature>
<evidence type="ECO:0000313" key="2">
    <source>
        <dbReference type="EMBL" id="MFC3443147.1"/>
    </source>
</evidence>